<evidence type="ECO:0000313" key="2">
    <source>
        <dbReference type="Proteomes" id="UP001597417"/>
    </source>
</evidence>
<dbReference type="Pfam" id="PF00300">
    <property type="entry name" value="His_Phos_1"/>
    <property type="match status" value="1"/>
</dbReference>
<proteinExistence type="predicted"/>
<dbReference type="EMBL" id="JBHUKR010000009">
    <property type="protein sequence ID" value="MFD2418537.1"/>
    <property type="molecule type" value="Genomic_DNA"/>
</dbReference>
<comment type="caution">
    <text evidence="1">The sequence shown here is derived from an EMBL/GenBank/DDBJ whole genome shotgun (WGS) entry which is preliminary data.</text>
</comment>
<sequence length="219" mass="23293">MGAIYLISHGQASVGARVYDRLSVNGVEQGAIVGAELLRRKIGFAVSRTGSLVRQVKTAETVLDWLGAAAITKEDVRWNEYHHADILRVHGSGLPEPATSRRIQEALDPALAKWVAAGTDTPCAESWPAFVARIVEALDEVVATLAKGENAVVFTSGGVIGTLAGHLLGMPEVGLLRMSRATLNCGITKLVAGRSGLTLLSFNEHAHFEGRAARLLTYS</sequence>
<dbReference type="RefSeq" id="WP_378266556.1">
    <property type="nucleotide sequence ID" value="NZ_JBHUKR010000009.1"/>
</dbReference>
<protein>
    <submittedName>
        <fullName evidence="1">Histidine phosphatase family protein</fullName>
    </submittedName>
</protein>
<dbReference type="InterPro" id="IPR013078">
    <property type="entry name" value="His_Pase_superF_clade-1"/>
</dbReference>
<dbReference type="Proteomes" id="UP001597417">
    <property type="component" value="Unassembled WGS sequence"/>
</dbReference>
<accession>A0ABW5FXI8</accession>
<dbReference type="InterPro" id="IPR029033">
    <property type="entry name" value="His_PPase_superfam"/>
</dbReference>
<reference evidence="2" key="1">
    <citation type="journal article" date="2019" name="Int. J. Syst. Evol. Microbiol.">
        <title>The Global Catalogue of Microorganisms (GCM) 10K type strain sequencing project: providing services to taxonomists for standard genome sequencing and annotation.</title>
        <authorList>
            <consortium name="The Broad Institute Genomics Platform"/>
            <consortium name="The Broad Institute Genome Sequencing Center for Infectious Disease"/>
            <person name="Wu L."/>
            <person name="Ma J."/>
        </authorList>
    </citation>
    <scope>NUCLEOTIDE SEQUENCE [LARGE SCALE GENOMIC DNA]</scope>
    <source>
        <strain evidence="2">CGMCC 4.7645</strain>
    </source>
</reference>
<gene>
    <name evidence="1" type="ORF">ACFSXZ_19625</name>
</gene>
<dbReference type="Gene3D" id="3.40.50.1240">
    <property type="entry name" value="Phosphoglycerate mutase-like"/>
    <property type="match status" value="1"/>
</dbReference>
<dbReference type="SMART" id="SM00855">
    <property type="entry name" value="PGAM"/>
    <property type="match status" value="1"/>
</dbReference>
<dbReference type="SUPFAM" id="SSF53254">
    <property type="entry name" value="Phosphoglycerate mutase-like"/>
    <property type="match status" value="1"/>
</dbReference>
<name>A0ABW5FXI8_9PSEU</name>
<organism evidence="1 2">
    <name type="scientific">Amycolatopsis pigmentata</name>
    <dbReference type="NCBI Taxonomy" id="450801"/>
    <lineage>
        <taxon>Bacteria</taxon>
        <taxon>Bacillati</taxon>
        <taxon>Actinomycetota</taxon>
        <taxon>Actinomycetes</taxon>
        <taxon>Pseudonocardiales</taxon>
        <taxon>Pseudonocardiaceae</taxon>
        <taxon>Amycolatopsis</taxon>
    </lineage>
</organism>
<keyword evidence="2" id="KW-1185">Reference proteome</keyword>
<evidence type="ECO:0000313" key="1">
    <source>
        <dbReference type="EMBL" id="MFD2418537.1"/>
    </source>
</evidence>